<dbReference type="Proteomes" id="UP000217076">
    <property type="component" value="Unassembled WGS sequence"/>
</dbReference>
<dbReference type="SUPFAM" id="SSF55729">
    <property type="entry name" value="Acyl-CoA N-acyltransferases (Nat)"/>
    <property type="match status" value="1"/>
</dbReference>
<evidence type="ECO:0000256" key="1">
    <source>
        <dbReference type="ARBA" id="ARBA00022679"/>
    </source>
</evidence>
<name>A0A1G8DN12_9PROT</name>
<dbReference type="CDD" id="cd04301">
    <property type="entry name" value="NAT_SF"/>
    <property type="match status" value="1"/>
</dbReference>
<dbReference type="PROSITE" id="PS51186">
    <property type="entry name" value="GNAT"/>
    <property type="match status" value="1"/>
</dbReference>
<organism evidence="4 5">
    <name type="scientific">Roseospirillum parvum</name>
    <dbReference type="NCBI Taxonomy" id="83401"/>
    <lineage>
        <taxon>Bacteria</taxon>
        <taxon>Pseudomonadati</taxon>
        <taxon>Pseudomonadota</taxon>
        <taxon>Alphaproteobacteria</taxon>
        <taxon>Rhodospirillales</taxon>
        <taxon>Rhodospirillaceae</taxon>
        <taxon>Roseospirillum</taxon>
    </lineage>
</organism>
<dbReference type="InterPro" id="IPR016181">
    <property type="entry name" value="Acyl_CoA_acyltransferase"/>
</dbReference>
<dbReference type="Pfam" id="PF00583">
    <property type="entry name" value="Acetyltransf_1"/>
    <property type="match status" value="1"/>
</dbReference>
<reference evidence="5" key="1">
    <citation type="submission" date="2016-10" db="EMBL/GenBank/DDBJ databases">
        <authorList>
            <person name="Varghese N."/>
            <person name="Submissions S."/>
        </authorList>
    </citation>
    <scope>NUCLEOTIDE SEQUENCE [LARGE SCALE GENOMIC DNA]</scope>
    <source>
        <strain evidence="5">930I</strain>
    </source>
</reference>
<dbReference type="GO" id="GO:0016747">
    <property type="term" value="F:acyltransferase activity, transferring groups other than amino-acyl groups"/>
    <property type="evidence" value="ECO:0007669"/>
    <property type="project" value="InterPro"/>
</dbReference>
<feature type="domain" description="N-acetyltransferase" evidence="3">
    <location>
        <begin position="5"/>
        <end position="156"/>
    </location>
</feature>
<dbReference type="InterPro" id="IPR000182">
    <property type="entry name" value="GNAT_dom"/>
</dbReference>
<dbReference type="Gene3D" id="3.40.630.30">
    <property type="match status" value="1"/>
</dbReference>
<sequence>MRPPIDLPVLAFVHAEVAAALHAAAFVPRQERPWTPGELGDLIVLPGSFGHLAVDATGQPLGFILCRVAGDQAELLTLAVDPAHQGRGLGRRLVAAGLAEAARLGAGEMVLEVAEDNQPALYLYHALGFAPLGRRRRYYQRPAGAVDALVLALRLV</sequence>
<dbReference type="InterPro" id="IPR050680">
    <property type="entry name" value="YpeA/RimI_acetyltransf"/>
</dbReference>
<dbReference type="RefSeq" id="WP_218119549.1">
    <property type="nucleotide sequence ID" value="NZ_FNCV01000008.1"/>
</dbReference>
<evidence type="ECO:0000256" key="2">
    <source>
        <dbReference type="ARBA" id="ARBA00023315"/>
    </source>
</evidence>
<keyword evidence="1 4" id="KW-0808">Transferase</keyword>
<evidence type="ECO:0000313" key="5">
    <source>
        <dbReference type="Proteomes" id="UP000217076"/>
    </source>
</evidence>
<evidence type="ECO:0000313" key="4">
    <source>
        <dbReference type="EMBL" id="SDH59084.1"/>
    </source>
</evidence>
<dbReference type="EMBL" id="FNCV01000008">
    <property type="protein sequence ID" value="SDH59084.1"/>
    <property type="molecule type" value="Genomic_DNA"/>
</dbReference>
<keyword evidence="5" id="KW-1185">Reference proteome</keyword>
<dbReference type="AlphaFoldDB" id="A0A1G8DN12"/>
<evidence type="ECO:0000259" key="3">
    <source>
        <dbReference type="PROSITE" id="PS51186"/>
    </source>
</evidence>
<gene>
    <name evidence="4" type="ORF">SAMN05421742_10865</name>
</gene>
<accession>A0A1G8DN12</accession>
<dbReference type="PANTHER" id="PTHR43420:SF44">
    <property type="entry name" value="ACETYLTRANSFERASE YPEA"/>
    <property type="match status" value="1"/>
</dbReference>
<dbReference type="PANTHER" id="PTHR43420">
    <property type="entry name" value="ACETYLTRANSFERASE"/>
    <property type="match status" value="1"/>
</dbReference>
<proteinExistence type="predicted"/>
<protein>
    <submittedName>
        <fullName evidence="4">Ribosomal-protein-alanine N-acetyltransferase</fullName>
    </submittedName>
</protein>
<dbReference type="STRING" id="83401.SAMN05421742_10865"/>
<keyword evidence="2" id="KW-0012">Acyltransferase</keyword>